<sequence length="389" mass="42494">MLAAQTKINKKESSSFRGALRASGVMAFAGLGDALLYPVLPVYGKELGFSVFFIGVLLSINRFVRILTNTHIANLVKQIGMRNMLLITSSLAVITTFMYGLKLGLISFLIARILWGLSYSGLKIATLKYASQAKKKTGLAFGLSQSIKSLGALFVLWFGPIVIMEYGIQNGLFIVASISLLGIVLACSLPIIANEKPYNKVRNRITFYPSAMNLLVLILSISIDGVLVVTLAYLLSSNSMSSSQLLMLLGFYLLLKRLFVILFSFVGGMLSLRYSPSKLFIIAVFWCLIALLLIAVNVTILGIILAFLFNTIVVTFSPLVAIKQQQNALQSISSVSTWWDLGAAIGAFVGIYAIELLGVQNLYLSLCMAGTILFMNYYIKNAKSSYTTI</sequence>
<feature type="transmembrane region" description="Helical" evidence="7">
    <location>
        <begin position="214"/>
        <end position="235"/>
    </location>
</feature>
<feature type="transmembrane region" description="Helical" evidence="7">
    <location>
        <begin position="334"/>
        <end position="354"/>
    </location>
</feature>
<feature type="transmembrane region" description="Helical" evidence="7">
    <location>
        <begin position="84"/>
        <end position="101"/>
    </location>
</feature>
<dbReference type="RefSeq" id="WP_303304830.1">
    <property type="nucleotide sequence ID" value="NZ_JAODOP010000004.1"/>
</dbReference>
<evidence type="ECO:0000256" key="1">
    <source>
        <dbReference type="ARBA" id="ARBA00004651"/>
    </source>
</evidence>
<organism evidence="9 10">
    <name type="scientific">Flavivirga spongiicola</name>
    <dbReference type="NCBI Taxonomy" id="421621"/>
    <lineage>
        <taxon>Bacteria</taxon>
        <taxon>Pseudomonadati</taxon>
        <taxon>Bacteroidota</taxon>
        <taxon>Flavobacteriia</taxon>
        <taxon>Flavobacteriales</taxon>
        <taxon>Flavobacteriaceae</taxon>
        <taxon>Flavivirga</taxon>
    </lineage>
</organism>
<proteinExistence type="predicted"/>
<feature type="transmembrane region" description="Helical" evidence="7">
    <location>
        <begin position="247"/>
        <end position="272"/>
    </location>
</feature>
<comment type="caution">
    <text evidence="9">The sequence shown here is derived from an EMBL/GenBank/DDBJ whole genome shotgun (WGS) entry which is preliminary data.</text>
</comment>
<dbReference type="SUPFAM" id="SSF103473">
    <property type="entry name" value="MFS general substrate transporter"/>
    <property type="match status" value="1"/>
</dbReference>
<dbReference type="PANTHER" id="PTHR43414">
    <property type="entry name" value="MULTIDRUG RESISTANCE PROTEIN MDTG"/>
    <property type="match status" value="1"/>
</dbReference>
<dbReference type="Pfam" id="PF07690">
    <property type="entry name" value="MFS_1"/>
    <property type="match status" value="1"/>
</dbReference>
<feature type="transmembrane region" description="Helical" evidence="7">
    <location>
        <begin position="46"/>
        <end position="64"/>
    </location>
</feature>
<keyword evidence="5 7" id="KW-1133">Transmembrane helix</keyword>
<keyword evidence="4 7" id="KW-0812">Transmembrane</keyword>
<dbReference type="EMBL" id="JAODOP010000004">
    <property type="protein sequence ID" value="MEF3832452.1"/>
    <property type="molecule type" value="Genomic_DNA"/>
</dbReference>
<keyword evidence="6 7" id="KW-0472">Membrane</keyword>
<dbReference type="InterPro" id="IPR020846">
    <property type="entry name" value="MFS_dom"/>
</dbReference>
<feature type="transmembrane region" description="Helical" evidence="7">
    <location>
        <begin position="360"/>
        <end position="379"/>
    </location>
</feature>
<feature type="transmembrane region" description="Helical" evidence="7">
    <location>
        <begin position="20"/>
        <end position="40"/>
    </location>
</feature>
<evidence type="ECO:0000256" key="4">
    <source>
        <dbReference type="ARBA" id="ARBA00022692"/>
    </source>
</evidence>
<accession>A0ABU7XRI7</accession>
<evidence type="ECO:0000256" key="3">
    <source>
        <dbReference type="ARBA" id="ARBA00022475"/>
    </source>
</evidence>
<dbReference type="InterPro" id="IPR011701">
    <property type="entry name" value="MFS"/>
</dbReference>
<evidence type="ECO:0000256" key="2">
    <source>
        <dbReference type="ARBA" id="ARBA00022448"/>
    </source>
</evidence>
<evidence type="ECO:0000259" key="8">
    <source>
        <dbReference type="PROSITE" id="PS50850"/>
    </source>
</evidence>
<gene>
    <name evidence="9" type="ORF">N1F79_04875</name>
</gene>
<dbReference type="PANTHER" id="PTHR43414:SF6">
    <property type="entry name" value="MULTIDRUG RESISTANCE PROTEIN MDTG"/>
    <property type="match status" value="1"/>
</dbReference>
<dbReference type="InterPro" id="IPR036259">
    <property type="entry name" value="MFS_trans_sf"/>
</dbReference>
<keyword evidence="10" id="KW-1185">Reference proteome</keyword>
<dbReference type="PROSITE" id="PS50850">
    <property type="entry name" value="MFS"/>
    <property type="match status" value="1"/>
</dbReference>
<protein>
    <submittedName>
        <fullName evidence="9">MFS transporter</fullName>
    </submittedName>
</protein>
<dbReference type="Proteomes" id="UP001337305">
    <property type="component" value="Unassembled WGS sequence"/>
</dbReference>
<keyword evidence="3" id="KW-1003">Cell membrane</keyword>
<reference evidence="9 10" key="1">
    <citation type="submission" date="2022-09" db="EMBL/GenBank/DDBJ databases">
        <title>Genome sequencing of Flavivirga sp. MEBiC05379.</title>
        <authorList>
            <person name="Oh H.-M."/>
            <person name="Kwon K.K."/>
            <person name="Park M.J."/>
            <person name="Yang S.-H."/>
        </authorList>
    </citation>
    <scope>NUCLEOTIDE SEQUENCE [LARGE SCALE GENOMIC DNA]</scope>
    <source>
        <strain evidence="9 10">MEBiC05379</strain>
    </source>
</reference>
<feature type="transmembrane region" description="Helical" evidence="7">
    <location>
        <begin position="107"/>
        <end position="126"/>
    </location>
</feature>
<evidence type="ECO:0000313" key="9">
    <source>
        <dbReference type="EMBL" id="MEF3832452.1"/>
    </source>
</evidence>
<feature type="domain" description="Major facilitator superfamily (MFS) profile" evidence="8">
    <location>
        <begin position="18"/>
        <end position="383"/>
    </location>
</feature>
<feature type="transmembrane region" description="Helical" evidence="7">
    <location>
        <begin position="302"/>
        <end position="322"/>
    </location>
</feature>
<evidence type="ECO:0000313" key="10">
    <source>
        <dbReference type="Proteomes" id="UP001337305"/>
    </source>
</evidence>
<dbReference type="Gene3D" id="1.20.1250.20">
    <property type="entry name" value="MFS general substrate transporter like domains"/>
    <property type="match status" value="2"/>
</dbReference>
<keyword evidence="2" id="KW-0813">Transport</keyword>
<comment type="subcellular location">
    <subcellularLocation>
        <location evidence="1">Cell membrane</location>
        <topology evidence="1">Multi-pass membrane protein</topology>
    </subcellularLocation>
</comment>
<feature type="transmembrane region" description="Helical" evidence="7">
    <location>
        <begin position="279"/>
        <end position="296"/>
    </location>
</feature>
<evidence type="ECO:0000256" key="5">
    <source>
        <dbReference type="ARBA" id="ARBA00022989"/>
    </source>
</evidence>
<evidence type="ECO:0000256" key="6">
    <source>
        <dbReference type="ARBA" id="ARBA00023136"/>
    </source>
</evidence>
<feature type="transmembrane region" description="Helical" evidence="7">
    <location>
        <begin position="171"/>
        <end position="193"/>
    </location>
</feature>
<feature type="transmembrane region" description="Helical" evidence="7">
    <location>
        <begin position="138"/>
        <end position="159"/>
    </location>
</feature>
<name>A0ABU7XRI7_9FLAO</name>
<evidence type="ECO:0000256" key="7">
    <source>
        <dbReference type="SAM" id="Phobius"/>
    </source>
</evidence>